<evidence type="ECO:0000313" key="9">
    <source>
        <dbReference type="EMBL" id="SCX84507.1"/>
    </source>
</evidence>
<gene>
    <name evidence="9" type="ORF">SAMN05216233_101593</name>
</gene>
<dbReference type="PANTHER" id="PTHR43731">
    <property type="entry name" value="RHOMBOID PROTEASE"/>
    <property type="match status" value="1"/>
</dbReference>
<accession>A0A1G5B2V8</accession>
<feature type="transmembrane region" description="Helical" evidence="7">
    <location>
        <begin position="243"/>
        <end position="262"/>
    </location>
</feature>
<evidence type="ECO:0000256" key="5">
    <source>
        <dbReference type="ARBA" id="ARBA00022989"/>
    </source>
</evidence>
<dbReference type="InterPro" id="IPR022764">
    <property type="entry name" value="Peptidase_S54_rhomboid_dom"/>
</dbReference>
<dbReference type="Gene3D" id="1.20.1540.10">
    <property type="entry name" value="Rhomboid-like"/>
    <property type="match status" value="1"/>
</dbReference>
<feature type="transmembrane region" description="Helical" evidence="7">
    <location>
        <begin position="184"/>
        <end position="206"/>
    </location>
</feature>
<dbReference type="GO" id="GO:0004252">
    <property type="term" value="F:serine-type endopeptidase activity"/>
    <property type="evidence" value="ECO:0007669"/>
    <property type="project" value="InterPro"/>
</dbReference>
<comment type="similarity">
    <text evidence="2">Belongs to the peptidase S54 family.</text>
</comment>
<evidence type="ECO:0000313" key="10">
    <source>
        <dbReference type="Proteomes" id="UP000198870"/>
    </source>
</evidence>
<evidence type="ECO:0000256" key="2">
    <source>
        <dbReference type="ARBA" id="ARBA00009045"/>
    </source>
</evidence>
<feature type="transmembrane region" description="Helical" evidence="7">
    <location>
        <begin position="150"/>
        <end position="172"/>
    </location>
</feature>
<keyword evidence="10" id="KW-1185">Reference proteome</keyword>
<dbReference type="EMBL" id="FMUX01000001">
    <property type="protein sequence ID" value="SCX84507.1"/>
    <property type="molecule type" value="Genomic_DNA"/>
</dbReference>
<feature type="transmembrane region" description="Helical" evidence="7">
    <location>
        <begin position="212"/>
        <end position="231"/>
    </location>
</feature>
<name>A0A1G5B2V8_9BACT</name>
<dbReference type="PANTHER" id="PTHR43731:SF14">
    <property type="entry name" value="PRESENILIN-ASSOCIATED RHOMBOID-LIKE PROTEIN, MITOCHONDRIAL"/>
    <property type="match status" value="1"/>
</dbReference>
<evidence type="ECO:0000256" key="4">
    <source>
        <dbReference type="ARBA" id="ARBA00022801"/>
    </source>
</evidence>
<keyword evidence="5 7" id="KW-1133">Transmembrane helix</keyword>
<keyword evidence="6 7" id="KW-0472">Membrane</keyword>
<dbReference type="GO" id="GO:0006508">
    <property type="term" value="P:proteolysis"/>
    <property type="evidence" value="ECO:0007669"/>
    <property type="project" value="UniProtKB-KW"/>
</dbReference>
<evidence type="ECO:0000256" key="7">
    <source>
        <dbReference type="SAM" id="Phobius"/>
    </source>
</evidence>
<evidence type="ECO:0000256" key="6">
    <source>
        <dbReference type="ARBA" id="ARBA00023136"/>
    </source>
</evidence>
<reference evidence="9 10" key="1">
    <citation type="submission" date="2016-10" db="EMBL/GenBank/DDBJ databases">
        <authorList>
            <person name="de Groot N.N."/>
        </authorList>
    </citation>
    <scope>NUCLEOTIDE SEQUENCE [LARGE SCALE GENOMIC DNA]</scope>
    <source>
        <strain evidence="9 10">AA1</strain>
    </source>
</reference>
<dbReference type="RefSeq" id="WP_175469457.1">
    <property type="nucleotide sequence ID" value="NZ_FMUX01000001.1"/>
</dbReference>
<evidence type="ECO:0000259" key="8">
    <source>
        <dbReference type="Pfam" id="PF01694"/>
    </source>
</evidence>
<evidence type="ECO:0000256" key="3">
    <source>
        <dbReference type="ARBA" id="ARBA00022692"/>
    </source>
</evidence>
<dbReference type="InterPro" id="IPR050925">
    <property type="entry name" value="Rhomboid_protease_S54"/>
</dbReference>
<sequence length="492" mass="54630">MLIVPLTGKLNLKNLPVVTISLIVVNCAIFFLSNDAEQKTYLAAMDYYVESGLYETEVTAYRDYLGSYEGERIVCRNAVDPDSQAFLSCYHLMHDDDRFQKELTANRIITPGMDGYTQWRLDRDLFEADRDKMISRRWGLIPDKPRVLPFVTYMFLHGSLSHLVGNMIFLWLVGCALELGIGRLAYGVGYGITGVCSALLYVLVYSSSNSQLVGASGAIAGLMGAFSLLFAGRRIRVFYSLGFYFNTVRAHAWLLFPVWVASEVGQLVFGEVDHVAYMAHIGGLLSGGLCGLFFTRVLKQQVQDVFDVPPEEDRVTLLMDEALACMDRLDVAGAKQALETVLSLEPGHPKALDQLYTLARNTPNAPSYHRDTVTVLTAMLRHGGQPDSVLATYDDYVKRAPSVKLPPSLYLALAGFFPDHGREAEADRFLMMLTRKVPTLAGLPEALLRHATYFKRVGNDAGCRRILAVLRSHFPDSPEAALVQRTMGDLAT</sequence>
<proteinExistence type="inferred from homology"/>
<keyword evidence="4" id="KW-0378">Hydrolase</keyword>
<dbReference type="STRING" id="419481.SAMN05216233_101593"/>
<keyword evidence="9" id="KW-0645">Protease</keyword>
<evidence type="ECO:0000256" key="1">
    <source>
        <dbReference type="ARBA" id="ARBA00004141"/>
    </source>
</evidence>
<feature type="domain" description="Peptidase S54 rhomboid" evidence="8">
    <location>
        <begin position="147"/>
        <end position="294"/>
    </location>
</feature>
<dbReference type="Proteomes" id="UP000198870">
    <property type="component" value="Unassembled WGS sequence"/>
</dbReference>
<dbReference type="AlphaFoldDB" id="A0A1G5B2V8"/>
<organism evidence="9 10">
    <name type="scientific">Desulfoluna spongiiphila</name>
    <dbReference type="NCBI Taxonomy" id="419481"/>
    <lineage>
        <taxon>Bacteria</taxon>
        <taxon>Pseudomonadati</taxon>
        <taxon>Thermodesulfobacteriota</taxon>
        <taxon>Desulfobacteria</taxon>
        <taxon>Desulfobacterales</taxon>
        <taxon>Desulfolunaceae</taxon>
        <taxon>Desulfoluna</taxon>
    </lineage>
</organism>
<dbReference type="InterPro" id="IPR035952">
    <property type="entry name" value="Rhomboid-like_sf"/>
</dbReference>
<comment type="subcellular location">
    <subcellularLocation>
        <location evidence="1">Membrane</location>
        <topology evidence="1">Multi-pass membrane protein</topology>
    </subcellularLocation>
</comment>
<feature type="transmembrane region" description="Helical" evidence="7">
    <location>
        <begin position="274"/>
        <end position="294"/>
    </location>
</feature>
<dbReference type="Pfam" id="PF01694">
    <property type="entry name" value="Rhomboid"/>
    <property type="match status" value="1"/>
</dbReference>
<protein>
    <submittedName>
        <fullName evidence="9">Membrane associated serine protease, rhomboid family</fullName>
    </submittedName>
</protein>
<dbReference type="GO" id="GO:0016020">
    <property type="term" value="C:membrane"/>
    <property type="evidence" value="ECO:0007669"/>
    <property type="project" value="UniProtKB-SubCell"/>
</dbReference>
<keyword evidence="3 7" id="KW-0812">Transmembrane</keyword>
<dbReference type="SUPFAM" id="SSF144091">
    <property type="entry name" value="Rhomboid-like"/>
    <property type="match status" value="1"/>
</dbReference>